<dbReference type="SUPFAM" id="SSF55729">
    <property type="entry name" value="Acyl-CoA N-acyltransferases (Nat)"/>
    <property type="match status" value="1"/>
</dbReference>
<dbReference type="HOGENOM" id="CLU_1303977_0_0_10"/>
<evidence type="ECO:0008006" key="3">
    <source>
        <dbReference type="Google" id="ProtNLM"/>
    </source>
</evidence>
<dbReference type="AlphaFoldDB" id="K5YUV5"/>
<gene>
    <name evidence="1" type="ORF">HMPREF1077_03107</name>
</gene>
<reference evidence="1 2" key="1">
    <citation type="submission" date="2012-02" db="EMBL/GenBank/DDBJ databases">
        <title>The Genome Sequence of Parabacteroides johnsonii CL02T12C29.</title>
        <authorList>
            <consortium name="The Broad Institute Genome Sequencing Platform"/>
            <person name="Earl A."/>
            <person name="Ward D."/>
            <person name="Feldgarden M."/>
            <person name="Gevers D."/>
            <person name="Zitomersky N.L."/>
            <person name="Coyne M.J."/>
            <person name="Comstock L.E."/>
            <person name="Young S.K."/>
            <person name="Zeng Q."/>
            <person name="Gargeya S."/>
            <person name="Fitzgerald M."/>
            <person name="Haas B."/>
            <person name="Abouelleil A."/>
            <person name="Alvarado L."/>
            <person name="Arachchi H.M."/>
            <person name="Berlin A."/>
            <person name="Chapman S.B."/>
            <person name="Gearin G."/>
            <person name="Goldberg J."/>
            <person name="Griggs A."/>
            <person name="Gujja S."/>
            <person name="Hansen M."/>
            <person name="Heiman D."/>
            <person name="Howarth C."/>
            <person name="Larimer J."/>
            <person name="Lui A."/>
            <person name="MacDonald P.J.P."/>
            <person name="McCowen C."/>
            <person name="Montmayeur A."/>
            <person name="Murphy C."/>
            <person name="Neiman D."/>
            <person name="Pearson M."/>
            <person name="Priest M."/>
            <person name="Roberts A."/>
            <person name="Saif S."/>
            <person name="Shea T."/>
            <person name="Sisk P."/>
            <person name="Stolte C."/>
            <person name="Sykes S."/>
            <person name="Wortman J."/>
            <person name="Nusbaum C."/>
            <person name="Birren B."/>
        </authorList>
    </citation>
    <scope>NUCLEOTIDE SEQUENCE [LARGE SCALE GENOMIC DNA]</scope>
    <source>
        <strain evidence="1 2">CL02T12C29</strain>
    </source>
</reference>
<protein>
    <recommendedName>
        <fullName evidence="3">N-acetyltransferase domain-containing protein</fullName>
    </recommendedName>
</protein>
<dbReference type="EMBL" id="AGZP01000028">
    <property type="protein sequence ID" value="EKN06839.1"/>
    <property type="molecule type" value="Genomic_DNA"/>
</dbReference>
<name>K5YUV5_9BACT</name>
<proteinExistence type="predicted"/>
<dbReference type="InterPro" id="IPR016181">
    <property type="entry name" value="Acyl_CoA_acyltransferase"/>
</dbReference>
<dbReference type="Proteomes" id="UP000001218">
    <property type="component" value="Unassembled WGS sequence"/>
</dbReference>
<dbReference type="OrthoDB" id="5798235at2"/>
<sequence>MIYELAYIIKERLSFIWDVIEWGNAKIFSLIYDKELQHLDEVIDGDIVSPYKMRVVNEKDIPALLMFFESQPKDSFNFFNPHKFDKCSIQKIVDNRVFITFVLTERQTNEDMIVGYAFMRSFVNGSAYRGYIVDAGHRGKDLAKIIGKGLNRVGDALDLKMYKSISPENIASMKVTQAMCDIEILKTLSNGDCLVRCMSKDVRNVKIYNREGKCYFFLVVNQAVTPQFELRYAA</sequence>
<accession>K5YUV5</accession>
<comment type="caution">
    <text evidence="1">The sequence shown here is derived from an EMBL/GenBank/DDBJ whole genome shotgun (WGS) entry which is preliminary data.</text>
</comment>
<organism evidence="1 2">
    <name type="scientific">Parabacteroides johnsonii CL02T12C29</name>
    <dbReference type="NCBI Taxonomy" id="999419"/>
    <lineage>
        <taxon>Bacteria</taxon>
        <taxon>Pseudomonadati</taxon>
        <taxon>Bacteroidota</taxon>
        <taxon>Bacteroidia</taxon>
        <taxon>Bacteroidales</taxon>
        <taxon>Tannerellaceae</taxon>
        <taxon>Parabacteroides</taxon>
    </lineage>
</organism>
<dbReference type="Gene3D" id="3.40.630.30">
    <property type="match status" value="1"/>
</dbReference>
<evidence type="ECO:0000313" key="1">
    <source>
        <dbReference type="EMBL" id="EKN06839.1"/>
    </source>
</evidence>
<dbReference type="eggNOG" id="ENOG5032Y2W">
    <property type="taxonomic scope" value="Bacteria"/>
</dbReference>
<evidence type="ECO:0000313" key="2">
    <source>
        <dbReference type="Proteomes" id="UP000001218"/>
    </source>
</evidence>
<dbReference type="PATRIC" id="fig|999419.3.peg.3179"/>
<dbReference type="RefSeq" id="WP_008157981.1">
    <property type="nucleotide sequence ID" value="NZ_JH976467.1"/>
</dbReference>